<dbReference type="InterPro" id="IPR050490">
    <property type="entry name" value="Bact_solute-bd_prot1"/>
</dbReference>
<evidence type="ECO:0000256" key="3">
    <source>
        <dbReference type="ARBA" id="ARBA00023136"/>
    </source>
</evidence>
<keyword evidence="5" id="KW-0449">Lipoprotein</keyword>
<evidence type="ECO:0000313" key="7">
    <source>
        <dbReference type="EMBL" id="MCK9792871.1"/>
    </source>
</evidence>
<feature type="signal peptide" evidence="6">
    <location>
        <begin position="1"/>
        <end position="19"/>
    </location>
</feature>
<keyword evidence="1" id="KW-1003">Cell membrane</keyword>
<organism evidence="7 8">
    <name type="scientific">Isoptericola peretonis</name>
    <dbReference type="NCBI Taxonomy" id="2918523"/>
    <lineage>
        <taxon>Bacteria</taxon>
        <taxon>Bacillati</taxon>
        <taxon>Actinomycetota</taxon>
        <taxon>Actinomycetes</taxon>
        <taxon>Micrococcales</taxon>
        <taxon>Promicromonosporaceae</taxon>
        <taxon>Isoptericola</taxon>
    </lineage>
</organism>
<dbReference type="Pfam" id="PF13416">
    <property type="entry name" value="SBP_bac_8"/>
    <property type="match status" value="1"/>
</dbReference>
<dbReference type="PANTHER" id="PTHR43649:SF33">
    <property type="entry name" value="POLYGALACTURONAN_RHAMNOGALACTURONAN-BINDING PROTEIN YTCQ"/>
    <property type="match status" value="1"/>
</dbReference>
<evidence type="ECO:0000256" key="4">
    <source>
        <dbReference type="ARBA" id="ARBA00023139"/>
    </source>
</evidence>
<evidence type="ECO:0000313" key="8">
    <source>
        <dbReference type="Proteomes" id="UP001651050"/>
    </source>
</evidence>
<proteinExistence type="predicted"/>
<dbReference type="InterPro" id="IPR006059">
    <property type="entry name" value="SBP"/>
</dbReference>
<keyword evidence="3" id="KW-0472">Membrane</keyword>
<name>A0ABT0J060_9MICO</name>
<dbReference type="CDD" id="cd13583">
    <property type="entry name" value="PBP2_AlgQ_like_4"/>
    <property type="match status" value="1"/>
</dbReference>
<reference evidence="7 8" key="1">
    <citation type="submission" date="2022-02" db="EMBL/GenBank/DDBJ databases">
        <title>The car tank lid bacteriome: a reservoir of bacteria with potential in bioremediation of fuel.</title>
        <authorList>
            <person name="Vidal-Verdu A."/>
            <person name="Gomez-Martinez D."/>
            <person name="Latorre-Perez A."/>
            <person name="Pereto J."/>
            <person name="Porcar M."/>
        </authorList>
    </citation>
    <scope>NUCLEOTIDE SEQUENCE [LARGE SCALE GENOMIC DNA]</scope>
    <source>
        <strain evidence="7 8">4D.3</strain>
    </source>
</reference>
<keyword evidence="4" id="KW-0564">Palmitate</keyword>
<protein>
    <submittedName>
        <fullName evidence="7">Extracellular solute-binding protein</fullName>
    </submittedName>
</protein>
<dbReference type="SUPFAM" id="SSF53850">
    <property type="entry name" value="Periplasmic binding protein-like II"/>
    <property type="match status" value="1"/>
</dbReference>
<keyword evidence="8" id="KW-1185">Reference proteome</keyword>
<accession>A0ABT0J060</accession>
<comment type="caution">
    <text evidence="7">The sequence shown here is derived from an EMBL/GenBank/DDBJ whole genome shotgun (WGS) entry which is preliminary data.</text>
</comment>
<gene>
    <name evidence="7" type="ORF">M1843_03800</name>
</gene>
<dbReference type="Gene3D" id="3.40.190.10">
    <property type="entry name" value="Periplasmic binding protein-like II"/>
    <property type="match status" value="2"/>
</dbReference>
<dbReference type="PANTHER" id="PTHR43649">
    <property type="entry name" value="ARABINOSE-BINDING PROTEIN-RELATED"/>
    <property type="match status" value="1"/>
</dbReference>
<feature type="chain" id="PRO_5046702325" evidence="6">
    <location>
        <begin position="20"/>
        <end position="555"/>
    </location>
</feature>
<evidence type="ECO:0000256" key="5">
    <source>
        <dbReference type="ARBA" id="ARBA00023288"/>
    </source>
</evidence>
<evidence type="ECO:0000256" key="2">
    <source>
        <dbReference type="ARBA" id="ARBA00022729"/>
    </source>
</evidence>
<dbReference type="PROSITE" id="PS51257">
    <property type="entry name" value="PROKAR_LIPOPROTEIN"/>
    <property type="match status" value="1"/>
</dbReference>
<keyword evidence="2 6" id="KW-0732">Signal</keyword>
<dbReference type="Proteomes" id="UP001651050">
    <property type="component" value="Unassembled WGS sequence"/>
</dbReference>
<dbReference type="EMBL" id="JALQCY010000001">
    <property type="protein sequence ID" value="MCK9792871.1"/>
    <property type="molecule type" value="Genomic_DNA"/>
</dbReference>
<sequence>MRTTRTRSAVAAASLTALALGLSACSGGGDDDGGGDATEAGGVTIDAEHSVGAMEDFAAGTTFKATEPVDFSLMYRDHPNYPAKDEWSIFKHLEGDHNVTFTRTDIPLADWDQKKALLIGSGEASELIPVTYPGQEAQFVSGGAVLPVSDYLEYMPNYSEKIEKWGLEEEVDNLRQEDGKYYILPGIREVPDVQYTVMVNDAMWKKAGITEDPATWDEFTEALKKVQEANPEIDYAFSDRWTDVTTNGALLNVMGPNFGAAGGWGYSNTWYDAEAGKYVFNGTSDAYEQLVGTVHSWVDAGVMDPEITQSDDQAKQKFVSGKSAAVTSNTQEITAYRTAIADAGKDIPTRLLTIPAGPAGNNIASGRLSSGLMISSKAAESPHFKALLQYVDWQYYSDEGMEFAQWGVAGETYDKGGDGVRTLKDDIGWNALNADAPKKLNTDFGYSNGVFLHANGSSQELLESMMSDEVKEWTRSVLDAKEVLPVAPAPRLNEMELEQNSLLDTQLKDAVQAATAGFITGQRSLDEWDAYVAEIEGLGATQLVETVNTALERQG</sequence>
<evidence type="ECO:0000256" key="6">
    <source>
        <dbReference type="SAM" id="SignalP"/>
    </source>
</evidence>
<dbReference type="RefSeq" id="WP_416342715.1">
    <property type="nucleotide sequence ID" value="NZ_JALQCY010000001.1"/>
</dbReference>
<evidence type="ECO:0000256" key="1">
    <source>
        <dbReference type="ARBA" id="ARBA00022475"/>
    </source>
</evidence>